<feature type="transmembrane region" description="Helical" evidence="13">
    <location>
        <begin position="66"/>
        <end position="90"/>
    </location>
</feature>
<dbReference type="Gene3D" id="1.20.1300.10">
    <property type="entry name" value="Fumarate reductase/succinate dehydrogenase, transmembrane subunit"/>
    <property type="match status" value="1"/>
</dbReference>
<dbReference type="CDD" id="cd03499">
    <property type="entry name" value="SQR_TypeC_SdhC"/>
    <property type="match status" value="1"/>
</dbReference>
<evidence type="ECO:0000256" key="13">
    <source>
        <dbReference type="SAM" id="Phobius"/>
    </source>
</evidence>
<protein>
    <recommendedName>
        <fullName evidence="4">Succinate dehydrogenase cytochrome b556 subunit</fullName>
    </recommendedName>
</protein>
<dbReference type="SUPFAM" id="SSF81343">
    <property type="entry name" value="Fumarate reductase respiratory complex transmembrane subunits"/>
    <property type="match status" value="1"/>
</dbReference>
<sequence>MLDTKPRPVFLNLFKIRLPMAGIMSIIHRATGVVMVLSIPLLIYLFDLSLSGVDGFAAAKAILGMGLVKLILFLMLWALMHHLLAGIRYLLIDIDIGVEKPLFRQTALAVTVAAPVVALILLGGLL</sequence>
<proteinExistence type="inferred from homology"/>
<dbReference type="GO" id="GO:0046872">
    <property type="term" value="F:metal ion binding"/>
    <property type="evidence" value="ECO:0007669"/>
    <property type="project" value="UniProtKB-KW"/>
</dbReference>
<comment type="subcellular location">
    <subcellularLocation>
        <location evidence="2">Membrane</location>
        <topology evidence="2">Multi-pass membrane protein</topology>
    </subcellularLocation>
</comment>
<evidence type="ECO:0000256" key="4">
    <source>
        <dbReference type="ARBA" id="ARBA00020076"/>
    </source>
</evidence>
<evidence type="ECO:0000256" key="11">
    <source>
        <dbReference type="ARBA" id="ARBA00025912"/>
    </source>
</evidence>
<keyword evidence="6 13" id="KW-0812">Transmembrane</keyword>
<dbReference type="InterPro" id="IPR034804">
    <property type="entry name" value="SQR/QFR_C/D"/>
</dbReference>
<keyword evidence="7 12" id="KW-0479">Metal-binding</keyword>
<dbReference type="OrthoDB" id="9799441at2"/>
<gene>
    <name evidence="14" type="ORF">A3196_10695</name>
</gene>
<evidence type="ECO:0000256" key="7">
    <source>
        <dbReference type="ARBA" id="ARBA00022723"/>
    </source>
</evidence>
<dbReference type="STRING" id="1818881.A3196_10695"/>
<dbReference type="GO" id="GO:0009055">
    <property type="term" value="F:electron transfer activity"/>
    <property type="evidence" value="ECO:0007669"/>
    <property type="project" value="InterPro"/>
</dbReference>
<comment type="cofactor">
    <cofactor evidence="12">
        <name>heme</name>
        <dbReference type="ChEBI" id="CHEBI:30413"/>
    </cofactor>
    <text evidence="12">The heme is bound between the two transmembrane subunits.</text>
</comment>
<keyword evidence="15" id="KW-1185">Reference proteome</keyword>
<dbReference type="PIRSF" id="PIRSF000178">
    <property type="entry name" value="SDH_cyt_b560"/>
    <property type="match status" value="1"/>
</dbReference>
<evidence type="ECO:0000256" key="1">
    <source>
        <dbReference type="ARBA" id="ARBA00004050"/>
    </source>
</evidence>
<dbReference type="InterPro" id="IPR000701">
    <property type="entry name" value="SuccDH_FuR_B_TM-su"/>
</dbReference>
<dbReference type="Pfam" id="PF01127">
    <property type="entry name" value="Sdh_cyt"/>
    <property type="match status" value="1"/>
</dbReference>
<comment type="caution">
    <text evidence="14">The sequence shown here is derived from an EMBL/GenBank/DDBJ whole genome shotgun (WGS) entry which is preliminary data.</text>
</comment>
<evidence type="ECO:0000256" key="6">
    <source>
        <dbReference type="ARBA" id="ARBA00022692"/>
    </source>
</evidence>
<reference evidence="14 15" key="1">
    <citation type="submission" date="2016-03" db="EMBL/GenBank/DDBJ databases">
        <title>Chemosynthetic sulphur-oxidizing symbionts of marine invertebrate animals are capable of nitrogen fixation.</title>
        <authorList>
            <person name="Petersen J.M."/>
            <person name="Kemper A."/>
            <person name="Gruber-Vodicka H."/>
            <person name="Cardini U."/>
            <person name="Geest Mvander."/>
            <person name="Kleiner M."/>
            <person name="Bulgheresi S."/>
            <person name="Fussmann M."/>
            <person name="Herbold C."/>
            <person name="Seah B.K.B."/>
            <person name="Antony C.Paul."/>
            <person name="Liu D."/>
            <person name="Belitz A."/>
            <person name="Weber M."/>
        </authorList>
    </citation>
    <scope>NUCLEOTIDE SEQUENCE [LARGE SCALE GENOMIC DNA]</scope>
    <source>
        <strain evidence="14">G_D</strain>
    </source>
</reference>
<keyword evidence="10 13" id="KW-0472">Membrane</keyword>
<keyword evidence="5 12" id="KW-0349">Heme</keyword>
<dbReference type="RefSeq" id="WP_069004953.1">
    <property type="nucleotide sequence ID" value="NZ_LVJW01000003.1"/>
</dbReference>
<keyword evidence="8 13" id="KW-1133">Transmembrane helix</keyword>
<feature type="transmembrane region" description="Helical" evidence="13">
    <location>
        <begin position="102"/>
        <end position="125"/>
    </location>
</feature>
<keyword evidence="9 12" id="KW-0408">Iron</keyword>
<evidence type="ECO:0000313" key="15">
    <source>
        <dbReference type="Proteomes" id="UP000094849"/>
    </source>
</evidence>
<dbReference type="GO" id="GO:0006099">
    <property type="term" value="P:tricarboxylic acid cycle"/>
    <property type="evidence" value="ECO:0007669"/>
    <property type="project" value="InterPro"/>
</dbReference>
<evidence type="ECO:0000256" key="10">
    <source>
        <dbReference type="ARBA" id="ARBA00023136"/>
    </source>
</evidence>
<feature type="binding site" description="axial binding residue" evidence="12">
    <location>
        <position position="82"/>
    </location>
    <ligand>
        <name>heme</name>
        <dbReference type="ChEBI" id="CHEBI:30413"/>
        <note>ligand shared with second transmembrane subunit</note>
    </ligand>
    <ligandPart>
        <name>Fe</name>
        <dbReference type="ChEBI" id="CHEBI:18248"/>
    </ligandPart>
</feature>
<comment type="subunit">
    <text evidence="11">Part of an enzyme complex containing four subunits: a flavoprotein, an iron-sulfur protein, plus two membrane-anchoring proteins, SdhC and SdhD. The complex can form homotrimers.</text>
</comment>
<dbReference type="PANTHER" id="PTHR10978">
    <property type="entry name" value="SUCCINATE DEHYDROGENASE CYTOCHROME B560 SUBUNIT"/>
    <property type="match status" value="1"/>
</dbReference>
<evidence type="ECO:0000313" key="14">
    <source>
        <dbReference type="EMBL" id="ODB97184.1"/>
    </source>
</evidence>
<dbReference type="AlphaFoldDB" id="A0A1E2URR0"/>
<dbReference type="Proteomes" id="UP000094849">
    <property type="component" value="Unassembled WGS sequence"/>
</dbReference>
<dbReference type="GO" id="GO:0005886">
    <property type="term" value="C:plasma membrane"/>
    <property type="evidence" value="ECO:0007669"/>
    <property type="project" value="TreeGrafter"/>
</dbReference>
<organism evidence="14 15">
    <name type="scientific">Candidatus Thiodiazotropha endoloripes</name>
    <dbReference type="NCBI Taxonomy" id="1818881"/>
    <lineage>
        <taxon>Bacteria</taxon>
        <taxon>Pseudomonadati</taxon>
        <taxon>Pseudomonadota</taxon>
        <taxon>Gammaproteobacteria</taxon>
        <taxon>Chromatiales</taxon>
        <taxon>Sedimenticolaceae</taxon>
        <taxon>Candidatus Thiodiazotropha</taxon>
    </lineage>
</organism>
<evidence type="ECO:0000256" key="9">
    <source>
        <dbReference type="ARBA" id="ARBA00023004"/>
    </source>
</evidence>
<evidence type="ECO:0000256" key="2">
    <source>
        <dbReference type="ARBA" id="ARBA00004141"/>
    </source>
</evidence>
<feature type="transmembrane region" description="Helical" evidence="13">
    <location>
        <begin position="21"/>
        <end position="46"/>
    </location>
</feature>
<dbReference type="InterPro" id="IPR014314">
    <property type="entry name" value="Succ_DH_cytb556"/>
</dbReference>
<evidence type="ECO:0000256" key="12">
    <source>
        <dbReference type="PIRSR" id="PIRSR000178-1"/>
    </source>
</evidence>
<evidence type="ECO:0000256" key="3">
    <source>
        <dbReference type="ARBA" id="ARBA00007244"/>
    </source>
</evidence>
<dbReference type="EMBL" id="LVJZ01000003">
    <property type="protein sequence ID" value="ODB97184.1"/>
    <property type="molecule type" value="Genomic_DNA"/>
</dbReference>
<evidence type="ECO:0000256" key="8">
    <source>
        <dbReference type="ARBA" id="ARBA00022989"/>
    </source>
</evidence>
<dbReference type="InterPro" id="IPR018495">
    <property type="entry name" value="Succ_DH_cyt_bsu_CS"/>
</dbReference>
<comment type="function">
    <text evidence="1">Membrane-anchoring subunit of succinate dehydrogenase (SDH).</text>
</comment>
<dbReference type="PANTHER" id="PTHR10978:SF5">
    <property type="entry name" value="SUCCINATE DEHYDROGENASE CYTOCHROME B560 SUBUNIT, MITOCHONDRIAL"/>
    <property type="match status" value="1"/>
</dbReference>
<name>A0A1E2URR0_9GAMM</name>
<comment type="similarity">
    <text evidence="3">Belongs to the cytochrome b560 family.</text>
</comment>
<dbReference type="PROSITE" id="PS01000">
    <property type="entry name" value="SDH_CYT_1"/>
    <property type="match status" value="1"/>
</dbReference>
<accession>A0A1E2URR0</accession>
<evidence type="ECO:0000256" key="5">
    <source>
        <dbReference type="ARBA" id="ARBA00022617"/>
    </source>
</evidence>
<dbReference type="NCBIfam" id="TIGR02970">
    <property type="entry name" value="succ_dehyd_cytB"/>
    <property type="match status" value="1"/>
</dbReference>